<reference evidence="1 2" key="1">
    <citation type="submission" date="2019-10" db="EMBL/GenBank/DDBJ databases">
        <title>Alcanivorax sp.PA15-N-34 draft genome sequence.</title>
        <authorList>
            <person name="Liao X."/>
            <person name="Shao Z."/>
        </authorList>
    </citation>
    <scope>NUCLEOTIDE SEQUENCE [LARGE SCALE GENOMIC DNA]</scope>
    <source>
        <strain evidence="1 2">PA15-N-34</strain>
    </source>
</reference>
<dbReference type="AlphaFoldDB" id="A0A6N7LP33"/>
<sequence length="164" mass="18275">MPVPHILKEALSLDKGSLPGFYFEGLSSSEIMSIYNYICAHSGKIPDEKTVWSNIENKDVPLSRIDEVAEKVISGEITPVCHPIANFRDGKAVTNCAAVYVFPDSVEIFYDPRDLVNESEMVGLLELVKQVMRHGRVHCPFLGDETGNPRELEYQNALQSYVGS</sequence>
<evidence type="ECO:0000313" key="2">
    <source>
        <dbReference type="Proteomes" id="UP000469421"/>
    </source>
</evidence>
<organism evidence="1 2">
    <name type="scientific">Alcanivorax sediminis</name>
    <dbReference type="NCBI Taxonomy" id="2663008"/>
    <lineage>
        <taxon>Bacteria</taxon>
        <taxon>Pseudomonadati</taxon>
        <taxon>Pseudomonadota</taxon>
        <taxon>Gammaproteobacteria</taxon>
        <taxon>Oceanospirillales</taxon>
        <taxon>Alcanivoracaceae</taxon>
        <taxon>Alcanivorax</taxon>
    </lineage>
</organism>
<protein>
    <submittedName>
        <fullName evidence="1">Uncharacterized protein</fullName>
    </submittedName>
</protein>
<gene>
    <name evidence="1" type="ORF">GFN93_01365</name>
</gene>
<comment type="caution">
    <text evidence="1">The sequence shown here is derived from an EMBL/GenBank/DDBJ whole genome shotgun (WGS) entry which is preliminary data.</text>
</comment>
<dbReference type="RefSeq" id="WP_153498646.1">
    <property type="nucleotide sequence ID" value="NZ_WIRE01000001.1"/>
</dbReference>
<dbReference type="Proteomes" id="UP000469421">
    <property type="component" value="Unassembled WGS sequence"/>
</dbReference>
<keyword evidence="2" id="KW-1185">Reference proteome</keyword>
<dbReference type="EMBL" id="WIRE01000001">
    <property type="protein sequence ID" value="MQX51878.1"/>
    <property type="molecule type" value="Genomic_DNA"/>
</dbReference>
<evidence type="ECO:0000313" key="1">
    <source>
        <dbReference type="EMBL" id="MQX51878.1"/>
    </source>
</evidence>
<accession>A0A6N7LP33</accession>
<proteinExistence type="predicted"/>
<name>A0A6N7LP33_9GAMM</name>